<dbReference type="GO" id="GO:0046872">
    <property type="term" value="F:metal ion binding"/>
    <property type="evidence" value="ECO:0007669"/>
    <property type="project" value="UniProtKB-KW"/>
</dbReference>
<dbReference type="PANTHER" id="PTHR43452">
    <property type="entry name" value="PYRUVATE DECARBOXYLASE"/>
    <property type="match status" value="1"/>
</dbReference>
<dbReference type="GO" id="GO:0005829">
    <property type="term" value="C:cytosol"/>
    <property type="evidence" value="ECO:0007669"/>
    <property type="project" value="TreeGrafter"/>
</dbReference>
<evidence type="ECO:0000256" key="4">
    <source>
        <dbReference type="ARBA" id="ARBA00022842"/>
    </source>
</evidence>
<keyword evidence="5" id="KW-0786">Thiamine pyrophosphate</keyword>
<evidence type="ECO:0000256" key="3">
    <source>
        <dbReference type="ARBA" id="ARBA00022723"/>
    </source>
</evidence>
<dbReference type="PANTHER" id="PTHR43452:SF1">
    <property type="entry name" value="PYRUVATE DECARBOXYLASE C186.09-RELATED"/>
    <property type="match status" value="1"/>
</dbReference>
<keyword evidence="7" id="KW-0670">Pyruvate</keyword>
<proteinExistence type="inferred from homology"/>
<feature type="compositionally biased region" description="Polar residues" evidence="6">
    <location>
        <begin position="1"/>
        <end position="21"/>
    </location>
</feature>
<keyword evidence="7" id="KW-0456">Lyase</keyword>
<dbReference type="EC" id="4.1.1.1" evidence="7"/>
<reference evidence="7" key="1">
    <citation type="submission" date="2014-07" db="EMBL/GenBank/DDBJ databases">
        <title>Identification of a novel salt tolerance gene in wild soybean by whole-genome sequencing.</title>
        <authorList>
            <person name="Lam H.-M."/>
            <person name="Qi X."/>
            <person name="Li M.-W."/>
            <person name="Liu X."/>
            <person name="Xie M."/>
            <person name="Ni M."/>
            <person name="Xu X."/>
        </authorList>
    </citation>
    <scope>NUCLEOTIDE SEQUENCE [LARGE SCALE GENOMIC DNA]</scope>
    <source>
        <tissue evidence="7">Root</tissue>
    </source>
</reference>
<dbReference type="EMBL" id="KN659549">
    <property type="protein sequence ID" value="KHN18923.1"/>
    <property type="molecule type" value="Genomic_DNA"/>
</dbReference>
<evidence type="ECO:0000313" key="7">
    <source>
        <dbReference type="EMBL" id="KHN18923.1"/>
    </source>
</evidence>
<comment type="cofactor">
    <cofactor evidence="1">
        <name>thiamine diphosphate</name>
        <dbReference type="ChEBI" id="CHEBI:58937"/>
    </cofactor>
</comment>
<protein>
    <submittedName>
        <fullName evidence="7">Pyruvate decarboxylase isozyme 1</fullName>
        <ecNumber evidence="7">4.1.1.1</ecNumber>
    </submittedName>
</protein>
<organism evidence="7">
    <name type="scientific">Glycine soja</name>
    <name type="common">Wild soybean</name>
    <dbReference type="NCBI Taxonomy" id="3848"/>
    <lineage>
        <taxon>Eukaryota</taxon>
        <taxon>Viridiplantae</taxon>
        <taxon>Streptophyta</taxon>
        <taxon>Embryophyta</taxon>
        <taxon>Tracheophyta</taxon>
        <taxon>Spermatophyta</taxon>
        <taxon>Magnoliopsida</taxon>
        <taxon>eudicotyledons</taxon>
        <taxon>Gunneridae</taxon>
        <taxon>Pentapetalae</taxon>
        <taxon>rosids</taxon>
        <taxon>fabids</taxon>
        <taxon>Fabales</taxon>
        <taxon>Fabaceae</taxon>
        <taxon>Papilionoideae</taxon>
        <taxon>50 kb inversion clade</taxon>
        <taxon>NPAAA clade</taxon>
        <taxon>indigoferoid/millettioid clade</taxon>
        <taxon>Phaseoleae</taxon>
        <taxon>Glycine</taxon>
        <taxon>Glycine subgen. Soja</taxon>
    </lineage>
</organism>
<dbReference type="InterPro" id="IPR012110">
    <property type="entry name" value="PDC/IPDC-like"/>
</dbReference>
<keyword evidence="3" id="KW-0479">Metal-binding</keyword>
<evidence type="ECO:0000256" key="5">
    <source>
        <dbReference type="ARBA" id="ARBA00023052"/>
    </source>
</evidence>
<dbReference type="Proteomes" id="UP000053555">
    <property type="component" value="Unassembled WGS sequence"/>
</dbReference>
<sequence>MNNVGKQSTRIRSSSGSNGYFSEQRCEASHCGRAKTKGSKGTKGLSGVCRSLWISNSSFVGPIFNGYSSVGYSLLIKKEKAIKVQPNRATIGNGPSFGWVFMADFLTALAKKVKTNTATVENYRCIYVPPGIPLRREKDEPLRVNVIFKQASNRVEQELLSGDTAVIAETGDSWLNCQNLRLPENCG</sequence>
<gene>
    <name evidence="7" type="ORF">glysoja_036102</name>
</gene>
<evidence type="ECO:0000256" key="1">
    <source>
        <dbReference type="ARBA" id="ARBA00001964"/>
    </source>
</evidence>
<keyword evidence="4" id="KW-0460">Magnesium</keyword>
<dbReference type="AlphaFoldDB" id="A0A0B2QG47"/>
<name>A0A0B2QG47_GLYSO</name>
<accession>A0A0B2QG47</accession>
<evidence type="ECO:0000256" key="2">
    <source>
        <dbReference type="ARBA" id="ARBA00007812"/>
    </source>
</evidence>
<comment type="similarity">
    <text evidence="2">Belongs to the TPP enzyme family.</text>
</comment>
<dbReference type="Gene3D" id="3.40.50.1220">
    <property type="entry name" value="TPP-binding domain"/>
    <property type="match status" value="1"/>
</dbReference>
<feature type="region of interest" description="Disordered" evidence="6">
    <location>
        <begin position="1"/>
        <end position="22"/>
    </location>
</feature>
<dbReference type="GO" id="GO:0000949">
    <property type="term" value="P:aromatic amino acid family catabolic process to alcohol via Ehrlich pathway"/>
    <property type="evidence" value="ECO:0007669"/>
    <property type="project" value="TreeGrafter"/>
</dbReference>
<evidence type="ECO:0000256" key="6">
    <source>
        <dbReference type="SAM" id="MobiDB-lite"/>
    </source>
</evidence>
<dbReference type="GO" id="GO:0004737">
    <property type="term" value="F:pyruvate decarboxylase activity"/>
    <property type="evidence" value="ECO:0007669"/>
    <property type="project" value="UniProtKB-EC"/>
</dbReference>